<dbReference type="SUPFAM" id="SSF51735">
    <property type="entry name" value="NAD(P)-binding Rossmann-fold domains"/>
    <property type="match status" value="1"/>
</dbReference>
<dbReference type="Proteomes" id="UP000015241">
    <property type="component" value="Unassembled WGS sequence"/>
</dbReference>
<keyword evidence="3" id="KW-0560">Oxidoreductase</keyword>
<dbReference type="eggNOG" id="KOG1208">
    <property type="taxonomic scope" value="Eukaryota"/>
</dbReference>
<dbReference type="GO" id="GO:0016491">
    <property type="term" value="F:oxidoreductase activity"/>
    <property type="evidence" value="ECO:0007669"/>
    <property type="project" value="UniProtKB-KW"/>
</dbReference>
<keyword evidence="5" id="KW-1185">Reference proteome</keyword>
<accession>S8FDM6</accession>
<evidence type="ECO:0000256" key="2">
    <source>
        <dbReference type="ARBA" id="ARBA00022857"/>
    </source>
</evidence>
<dbReference type="PRINTS" id="PR00081">
    <property type="entry name" value="GDHRDH"/>
</dbReference>
<protein>
    <submittedName>
        <fullName evidence="4">NAD-binding protein</fullName>
    </submittedName>
</protein>
<sequence length="311" mass="34537">MGNQLAVLAQAFPPRSTFSPEQIPDLTGRVMIVTGGNVGIGKETIKALLDHNAKVYMASRSKEKADAAIKELQQQTGKEAIFLELDLSSLASVRKAAEEFLSKESELHVLFNNVGVMWAPTELLTADGYDLQFGTNVVGHFFFTKLLVPALIAGKETSPDHHSRIVTTSSGAAYGYTLNFDTFTDSPARRRMMTNTLYSQSKFGNVVVAREFAKRYADQGIVSTSCNPGNIKTELQRYAPTILRNIMNLVLYEGHYGALTQLWAGTMPETLNHNAKFLIPWARVGECRPEAYDDAPAEKLWNWLEEQVKDK</sequence>
<dbReference type="InterPro" id="IPR036291">
    <property type="entry name" value="NAD(P)-bd_dom_sf"/>
</dbReference>
<dbReference type="PANTHER" id="PTHR24320:SF236">
    <property type="entry name" value="SHORT-CHAIN DEHYDROGENASE-RELATED"/>
    <property type="match status" value="1"/>
</dbReference>
<dbReference type="EMBL" id="KE504155">
    <property type="protein sequence ID" value="EPS99625.1"/>
    <property type="molecule type" value="Genomic_DNA"/>
</dbReference>
<dbReference type="OrthoDB" id="191139at2759"/>
<dbReference type="InParanoid" id="S8FDM6"/>
<dbReference type="HOGENOM" id="CLU_010194_44_6_1"/>
<dbReference type="InterPro" id="IPR002347">
    <property type="entry name" value="SDR_fam"/>
</dbReference>
<evidence type="ECO:0000313" key="4">
    <source>
        <dbReference type="EMBL" id="EPS99625.1"/>
    </source>
</evidence>
<dbReference type="FunCoup" id="S8FDM6">
    <property type="interactions" value="163"/>
</dbReference>
<evidence type="ECO:0000256" key="1">
    <source>
        <dbReference type="ARBA" id="ARBA00006484"/>
    </source>
</evidence>
<dbReference type="Pfam" id="PF00106">
    <property type="entry name" value="adh_short"/>
    <property type="match status" value="1"/>
</dbReference>
<gene>
    <name evidence="4" type="ORF">FOMPIDRAFT_75701</name>
</gene>
<name>S8FDM6_FOMSC</name>
<organism evidence="4 5">
    <name type="scientific">Fomitopsis schrenkii</name>
    <name type="common">Brown rot fungus</name>
    <dbReference type="NCBI Taxonomy" id="2126942"/>
    <lineage>
        <taxon>Eukaryota</taxon>
        <taxon>Fungi</taxon>
        <taxon>Dikarya</taxon>
        <taxon>Basidiomycota</taxon>
        <taxon>Agaricomycotina</taxon>
        <taxon>Agaricomycetes</taxon>
        <taxon>Polyporales</taxon>
        <taxon>Fomitopsis</taxon>
    </lineage>
</organism>
<keyword evidence="2" id="KW-0521">NADP</keyword>
<dbReference type="PANTHER" id="PTHR24320">
    <property type="entry name" value="RETINOL DEHYDROGENASE"/>
    <property type="match status" value="1"/>
</dbReference>
<dbReference type="STRING" id="743788.S8FDM6"/>
<evidence type="ECO:0000313" key="5">
    <source>
        <dbReference type="Proteomes" id="UP000015241"/>
    </source>
</evidence>
<comment type="similarity">
    <text evidence="1">Belongs to the short-chain dehydrogenases/reductases (SDR) family.</text>
</comment>
<dbReference type="Gene3D" id="3.40.50.720">
    <property type="entry name" value="NAD(P)-binding Rossmann-like Domain"/>
    <property type="match status" value="1"/>
</dbReference>
<reference evidence="4 5" key="1">
    <citation type="journal article" date="2012" name="Science">
        <title>The Paleozoic origin of enzymatic lignin decomposition reconstructed from 31 fungal genomes.</title>
        <authorList>
            <person name="Floudas D."/>
            <person name="Binder M."/>
            <person name="Riley R."/>
            <person name="Barry K."/>
            <person name="Blanchette R.A."/>
            <person name="Henrissat B."/>
            <person name="Martinez A.T."/>
            <person name="Otillar R."/>
            <person name="Spatafora J.W."/>
            <person name="Yadav J.S."/>
            <person name="Aerts A."/>
            <person name="Benoit I."/>
            <person name="Boyd A."/>
            <person name="Carlson A."/>
            <person name="Copeland A."/>
            <person name="Coutinho P.M."/>
            <person name="de Vries R.P."/>
            <person name="Ferreira P."/>
            <person name="Findley K."/>
            <person name="Foster B."/>
            <person name="Gaskell J."/>
            <person name="Glotzer D."/>
            <person name="Gorecki P."/>
            <person name="Heitman J."/>
            <person name="Hesse C."/>
            <person name="Hori C."/>
            <person name="Igarashi K."/>
            <person name="Jurgens J.A."/>
            <person name="Kallen N."/>
            <person name="Kersten P."/>
            <person name="Kohler A."/>
            <person name="Kuees U."/>
            <person name="Kumar T.K.A."/>
            <person name="Kuo A."/>
            <person name="LaButti K."/>
            <person name="Larrondo L.F."/>
            <person name="Lindquist E."/>
            <person name="Ling A."/>
            <person name="Lombard V."/>
            <person name="Lucas S."/>
            <person name="Lundell T."/>
            <person name="Martin R."/>
            <person name="McLaughlin D.J."/>
            <person name="Morgenstern I."/>
            <person name="Morin E."/>
            <person name="Murat C."/>
            <person name="Nagy L.G."/>
            <person name="Nolan M."/>
            <person name="Ohm R.A."/>
            <person name="Patyshakuliyeva A."/>
            <person name="Rokas A."/>
            <person name="Ruiz-Duenas F.J."/>
            <person name="Sabat G."/>
            <person name="Salamov A."/>
            <person name="Samejima M."/>
            <person name="Schmutz J."/>
            <person name="Slot J.C."/>
            <person name="St John F."/>
            <person name="Stenlid J."/>
            <person name="Sun H."/>
            <person name="Sun S."/>
            <person name="Syed K."/>
            <person name="Tsang A."/>
            <person name="Wiebenga A."/>
            <person name="Young D."/>
            <person name="Pisabarro A."/>
            <person name="Eastwood D.C."/>
            <person name="Martin F."/>
            <person name="Cullen D."/>
            <person name="Grigoriev I.V."/>
            <person name="Hibbett D.S."/>
        </authorList>
    </citation>
    <scope>NUCLEOTIDE SEQUENCE</scope>
    <source>
        <strain evidence="5">FP-58527</strain>
    </source>
</reference>
<proteinExistence type="inferred from homology"/>
<dbReference type="AlphaFoldDB" id="S8FDM6"/>
<evidence type="ECO:0000256" key="3">
    <source>
        <dbReference type="ARBA" id="ARBA00023002"/>
    </source>
</evidence>